<evidence type="ECO:0000313" key="2">
    <source>
        <dbReference type="EMBL" id="CAE0403172.1"/>
    </source>
</evidence>
<protein>
    <submittedName>
        <fullName evidence="2">Uncharacterized protein</fullName>
    </submittedName>
</protein>
<gene>
    <name evidence="2" type="ORF">ACOF00016_LOCUS1395</name>
</gene>
<sequence length="386" mass="42627">MSDGRKNERKSMTAVADCHKADLGQLYLSDLDGAESVFSVESRNSQYSADRRKVLKKGDPALSQSCHEDRSSNSASSSDRGFFSYHKDQQHSLRSGGRRRPTRSQSMDHGRPDYGSRDDSEESSDNSDDSSFTNDLHNYSKKAMAETNSIPRRGGRRSKSLDFTNAEIEIVHDLEPDSESKEEEEMEPTAASSKAPASLRRSLPARSKSSDVCQPPATATRNKNQPINKSPMRSKSVEGLRKTFDKSNNSSSGHSEGSTRKVVSGNSNLDNIRSKSIKLLRQELAGLGISTKDAVEKEDLVQLLYKSSGNNNNNKFASSSSSSRNGLSSSPNTVAISLDDLRSKSIKMLRQELDSLHVSTKDAVEKEDLVQRLYNAQSKRRMSSFV</sequence>
<feature type="compositionally biased region" description="Basic and acidic residues" evidence="1">
    <location>
        <begin position="235"/>
        <end position="245"/>
    </location>
</feature>
<dbReference type="AlphaFoldDB" id="A0A7S3P0A7"/>
<feature type="compositionally biased region" description="Basic and acidic residues" evidence="1">
    <location>
        <begin position="49"/>
        <end position="59"/>
    </location>
</feature>
<feature type="region of interest" description="Disordered" evidence="1">
    <location>
        <begin position="39"/>
        <end position="267"/>
    </location>
</feature>
<feature type="compositionally biased region" description="Basic and acidic residues" evidence="1">
    <location>
        <begin position="106"/>
        <end position="118"/>
    </location>
</feature>
<feature type="compositionally biased region" description="Polar residues" evidence="1">
    <location>
        <begin position="217"/>
        <end position="233"/>
    </location>
</feature>
<accession>A0A7S3P0A7</accession>
<organism evidence="2">
    <name type="scientific">Amphora coffeiformis</name>
    <dbReference type="NCBI Taxonomy" id="265554"/>
    <lineage>
        <taxon>Eukaryota</taxon>
        <taxon>Sar</taxon>
        <taxon>Stramenopiles</taxon>
        <taxon>Ochrophyta</taxon>
        <taxon>Bacillariophyta</taxon>
        <taxon>Bacillariophyceae</taxon>
        <taxon>Bacillariophycidae</taxon>
        <taxon>Thalassiophysales</taxon>
        <taxon>Catenulaceae</taxon>
        <taxon>Amphora</taxon>
    </lineage>
</organism>
<feature type="compositionally biased region" description="Acidic residues" evidence="1">
    <location>
        <begin position="119"/>
        <end position="128"/>
    </location>
</feature>
<feature type="compositionally biased region" description="Low complexity" evidence="1">
    <location>
        <begin position="247"/>
        <end position="256"/>
    </location>
</feature>
<dbReference type="EMBL" id="HBIM01001594">
    <property type="protein sequence ID" value="CAE0403172.1"/>
    <property type="molecule type" value="Transcribed_RNA"/>
</dbReference>
<feature type="compositionally biased region" description="Polar residues" evidence="1">
    <location>
        <begin position="39"/>
        <end position="48"/>
    </location>
</feature>
<feature type="compositionally biased region" description="Basic and acidic residues" evidence="1">
    <location>
        <begin position="169"/>
        <end position="179"/>
    </location>
</feature>
<feature type="compositionally biased region" description="Low complexity" evidence="1">
    <location>
        <begin position="307"/>
        <end position="332"/>
    </location>
</feature>
<name>A0A7S3P0A7_9STRA</name>
<feature type="region of interest" description="Disordered" evidence="1">
    <location>
        <begin position="307"/>
        <end position="333"/>
    </location>
</feature>
<reference evidence="2" key="1">
    <citation type="submission" date="2021-01" db="EMBL/GenBank/DDBJ databases">
        <authorList>
            <person name="Corre E."/>
            <person name="Pelletier E."/>
            <person name="Niang G."/>
            <person name="Scheremetjew M."/>
            <person name="Finn R."/>
            <person name="Kale V."/>
            <person name="Holt S."/>
            <person name="Cochrane G."/>
            <person name="Meng A."/>
            <person name="Brown T."/>
            <person name="Cohen L."/>
        </authorList>
    </citation>
    <scope>NUCLEOTIDE SEQUENCE</scope>
    <source>
        <strain evidence="2">CCMP127</strain>
    </source>
</reference>
<evidence type="ECO:0000256" key="1">
    <source>
        <dbReference type="SAM" id="MobiDB-lite"/>
    </source>
</evidence>
<proteinExistence type="predicted"/>